<sequence>MLSADIEQMFLSKETMSSWASGALAVGVVNASGAITDEGAEEPRENDNQVGGRVEAIVDTERRELVSTANCRGGVGVEKISTTFQRVE</sequence>
<reference evidence="1" key="2">
    <citation type="journal article" date="2024" name="Plant">
        <title>Genomic evolution and insights into agronomic trait innovations of Sesamum species.</title>
        <authorList>
            <person name="Miao H."/>
            <person name="Wang L."/>
            <person name="Qu L."/>
            <person name="Liu H."/>
            <person name="Sun Y."/>
            <person name="Le M."/>
            <person name="Wang Q."/>
            <person name="Wei S."/>
            <person name="Zheng Y."/>
            <person name="Lin W."/>
            <person name="Duan Y."/>
            <person name="Cao H."/>
            <person name="Xiong S."/>
            <person name="Wang X."/>
            <person name="Wei L."/>
            <person name="Li C."/>
            <person name="Ma Q."/>
            <person name="Ju M."/>
            <person name="Zhao R."/>
            <person name="Li G."/>
            <person name="Mu C."/>
            <person name="Tian Q."/>
            <person name="Mei H."/>
            <person name="Zhang T."/>
            <person name="Gao T."/>
            <person name="Zhang H."/>
        </authorList>
    </citation>
    <scope>NUCLEOTIDE SEQUENCE</scope>
    <source>
        <strain evidence="1">G01</strain>
    </source>
</reference>
<gene>
    <name evidence="1" type="ORF">Sangu_2740700</name>
</gene>
<protein>
    <submittedName>
        <fullName evidence="1">Uncharacterized protein</fullName>
    </submittedName>
</protein>
<comment type="caution">
    <text evidence="1">The sequence shown here is derived from an EMBL/GenBank/DDBJ whole genome shotgun (WGS) entry which is preliminary data.</text>
</comment>
<dbReference type="AlphaFoldDB" id="A0AAW2IVW8"/>
<evidence type="ECO:0000313" key="1">
    <source>
        <dbReference type="EMBL" id="KAL0286281.1"/>
    </source>
</evidence>
<dbReference type="EMBL" id="JACGWK010001544">
    <property type="protein sequence ID" value="KAL0286281.1"/>
    <property type="molecule type" value="Genomic_DNA"/>
</dbReference>
<organism evidence="1">
    <name type="scientific">Sesamum angustifolium</name>
    <dbReference type="NCBI Taxonomy" id="2727405"/>
    <lineage>
        <taxon>Eukaryota</taxon>
        <taxon>Viridiplantae</taxon>
        <taxon>Streptophyta</taxon>
        <taxon>Embryophyta</taxon>
        <taxon>Tracheophyta</taxon>
        <taxon>Spermatophyta</taxon>
        <taxon>Magnoliopsida</taxon>
        <taxon>eudicotyledons</taxon>
        <taxon>Gunneridae</taxon>
        <taxon>Pentapetalae</taxon>
        <taxon>asterids</taxon>
        <taxon>lamiids</taxon>
        <taxon>Lamiales</taxon>
        <taxon>Pedaliaceae</taxon>
        <taxon>Sesamum</taxon>
    </lineage>
</organism>
<name>A0AAW2IVW8_9LAMI</name>
<reference evidence="1" key="1">
    <citation type="submission" date="2020-06" db="EMBL/GenBank/DDBJ databases">
        <authorList>
            <person name="Li T."/>
            <person name="Hu X."/>
            <person name="Zhang T."/>
            <person name="Song X."/>
            <person name="Zhang H."/>
            <person name="Dai N."/>
            <person name="Sheng W."/>
            <person name="Hou X."/>
            <person name="Wei L."/>
        </authorList>
    </citation>
    <scope>NUCLEOTIDE SEQUENCE</scope>
    <source>
        <strain evidence="1">G01</strain>
        <tissue evidence="1">Leaf</tissue>
    </source>
</reference>
<accession>A0AAW2IVW8</accession>
<proteinExistence type="predicted"/>